<dbReference type="GO" id="GO:0016491">
    <property type="term" value="F:oxidoreductase activity"/>
    <property type="evidence" value="ECO:0007669"/>
    <property type="project" value="UniProtKB-KW"/>
</dbReference>
<dbReference type="InterPro" id="IPR036291">
    <property type="entry name" value="NAD(P)-bd_dom_sf"/>
</dbReference>
<comment type="similarity">
    <text evidence="1">Belongs to the short-chain dehydrogenases/reductases (SDR) family.</text>
</comment>
<accession>A0A3B0ZHU9</accession>
<dbReference type="PANTHER" id="PTHR43639:SF1">
    <property type="entry name" value="SHORT-CHAIN DEHYDROGENASE_REDUCTASE FAMILY PROTEIN"/>
    <property type="match status" value="1"/>
</dbReference>
<gene>
    <name evidence="3" type="ORF">MNBD_GAMMA17-766</name>
</gene>
<dbReference type="PRINTS" id="PR00081">
    <property type="entry name" value="GDHRDH"/>
</dbReference>
<dbReference type="InterPro" id="IPR020904">
    <property type="entry name" value="Sc_DH/Rdtase_CS"/>
</dbReference>
<dbReference type="PRINTS" id="PR00080">
    <property type="entry name" value="SDRFAMILY"/>
</dbReference>
<evidence type="ECO:0000256" key="1">
    <source>
        <dbReference type="ARBA" id="ARBA00006484"/>
    </source>
</evidence>
<proteinExistence type="inferred from homology"/>
<dbReference type="AlphaFoldDB" id="A0A3B0ZHU9"/>
<dbReference type="InterPro" id="IPR002347">
    <property type="entry name" value="SDR_fam"/>
</dbReference>
<protein>
    <submittedName>
        <fullName evidence="3">FolM Alternative dihydrofolate reductase 1</fullName>
    </submittedName>
</protein>
<dbReference type="NCBIfam" id="NF006598">
    <property type="entry name" value="PRK09135.1"/>
    <property type="match status" value="1"/>
</dbReference>
<dbReference type="PANTHER" id="PTHR43639">
    <property type="entry name" value="OXIDOREDUCTASE, SHORT-CHAIN DEHYDROGENASE/REDUCTASE FAMILY (AFU_ORTHOLOGUE AFUA_5G02870)"/>
    <property type="match status" value="1"/>
</dbReference>
<dbReference type="SUPFAM" id="SSF51735">
    <property type="entry name" value="NAD(P)-binding Rossmann-fold domains"/>
    <property type="match status" value="1"/>
</dbReference>
<keyword evidence="2" id="KW-0560">Oxidoreductase</keyword>
<dbReference type="PROSITE" id="PS00061">
    <property type="entry name" value="ADH_SHORT"/>
    <property type="match status" value="1"/>
</dbReference>
<dbReference type="Gene3D" id="3.40.50.720">
    <property type="entry name" value="NAD(P)-binding Rossmann-like Domain"/>
    <property type="match status" value="1"/>
</dbReference>
<name>A0A3B0ZHU9_9ZZZZ</name>
<dbReference type="Pfam" id="PF13561">
    <property type="entry name" value="adh_short_C2"/>
    <property type="match status" value="1"/>
</dbReference>
<evidence type="ECO:0000256" key="2">
    <source>
        <dbReference type="ARBA" id="ARBA00023002"/>
    </source>
</evidence>
<evidence type="ECO:0000313" key="3">
    <source>
        <dbReference type="EMBL" id="VAW86887.1"/>
    </source>
</evidence>
<organism evidence="3">
    <name type="scientific">hydrothermal vent metagenome</name>
    <dbReference type="NCBI Taxonomy" id="652676"/>
    <lineage>
        <taxon>unclassified sequences</taxon>
        <taxon>metagenomes</taxon>
        <taxon>ecological metagenomes</taxon>
    </lineage>
</organism>
<reference evidence="3" key="1">
    <citation type="submission" date="2018-06" db="EMBL/GenBank/DDBJ databases">
        <authorList>
            <person name="Zhirakovskaya E."/>
        </authorList>
    </citation>
    <scope>NUCLEOTIDE SEQUENCE</scope>
</reference>
<dbReference type="FunFam" id="3.40.50.720:FF:000084">
    <property type="entry name" value="Short-chain dehydrogenase reductase"/>
    <property type="match status" value="1"/>
</dbReference>
<sequence length="251" mass="27442">MSNNRDDLSGKVALITGAARRVGAAMARTLHHEGMNLALHYHTSHKEARALQSELNEVREESVVLIQADLLQTTKLAAVVKEATARWKRLDVVINNASTFYPTPLGSVTEDQWDNLMGTNLKAPFFLSQAAARHLKQQHGCIINIVDIHGERPLKEHPVYCTAKAGLVMLSKALARELGPEIRVNAIAPGAIMWPENGIDDVTKKRILSRTTLKRQGSPDDIARAALFLIRDAGYVSGQTIAVDGGRSLSD</sequence>
<dbReference type="EMBL" id="UOFQ01000054">
    <property type="protein sequence ID" value="VAW86887.1"/>
    <property type="molecule type" value="Genomic_DNA"/>
</dbReference>